<gene>
    <name evidence="1" type="ORF">K4G66_28650</name>
</gene>
<dbReference type="Gene3D" id="3.90.550.10">
    <property type="entry name" value="Spore Coat Polysaccharide Biosynthesis Protein SpsA, Chain A"/>
    <property type="match status" value="1"/>
</dbReference>
<dbReference type="InterPro" id="IPR029044">
    <property type="entry name" value="Nucleotide-diphossugar_trans"/>
</dbReference>
<dbReference type="PANTHER" id="PTHR42866:SF1">
    <property type="entry name" value="SPORE COAT POLYSACCHARIDE BIOSYNTHESIS PROTEIN SPSF"/>
    <property type="match status" value="1"/>
</dbReference>
<evidence type="ECO:0000313" key="1">
    <source>
        <dbReference type="EMBL" id="WKN36334.1"/>
    </source>
</evidence>
<organism evidence="1">
    <name type="scientific">Roseihalotalea indica</name>
    <dbReference type="NCBI Taxonomy" id="2867963"/>
    <lineage>
        <taxon>Bacteria</taxon>
        <taxon>Pseudomonadati</taxon>
        <taxon>Bacteroidota</taxon>
        <taxon>Cytophagia</taxon>
        <taxon>Cytophagales</taxon>
        <taxon>Catalimonadaceae</taxon>
        <taxon>Roseihalotalea</taxon>
    </lineage>
</organism>
<keyword evidence="1" id="KW-0808">Transferase</keyword>
<dbReference type="EMBL" id="CP120682">
    <property type="protein sequence ID" value="WKN36334.1"/>
    <property type="molecule type" value="Genomic_DNA"/>
</dbReference>
<dbReference type="GO" id="GO:0016740">
    <property type="term" value="F:transferase activity"/>
    <property type="evidence" value="ECO:0007669"/>
    <property type="project" value="UniProtKB-KW"/>
</dbReference>
<dbReference type="InterPro" id="IPR003329">
    <property type="entry name" value="Cytidylyl_trans"/>
</dbReference>
<dbReference type="SUPFAM" id="SSF53448">
    <property type="entry name" value="Nucleotide-diphospho-sugar transferases"/>
    <property type="match status" value="1"/>
</dbReference>
<dbReference type="PANTHER" id="PTHR42866">
    <property type="entry name" value="3-DEOXY-MANNO-OCTULOSONATE CYTIDYLYLTRANSFERASE"/>
    <property type="match status" value="1"/>
</dbReference>
<proteinExistence type="predicted"/>
<dbReference type="GO" id="GO:0005829">
    <property type="term" value="C:cytosol"/>
    <property type="evidence" value="ECO:0007669"/>
    <property type="project" value="TreeGrafter"/>
</dbReference>
<accession>A0AA49GM72</accession>
<reference evidence="1" key="2">
    <citation type="journal article" date="2024" name="Antonie Van Leeuwenhoek">
        <title>Roseihalotalea indica gen. nov., sp. nov., a halophilic Bacteroidetes from mesopelagic Southwest Indian Ocean with higher carbohydrate metabolic potential.</title>
        <authorList>
            <person name="Chen B."/>
            <person name="Zhang M."/>
            <person name="Lin D."/>
            <person name="Ye J."/>
            <person name="Tang K."/>
        </authorList>
    </citation>
    <scope>NUCLEOTIDE SEQUENCE</scope>
    <source>
        <strain evidence="1">TK19036</strain>
    </source>
</reference>
<dbReference type="AlphaFoldDB" id="A0AA49GM72"/>
<dbReference type="Pfam" id="PF02348">
    <property type="entry name" value="CTP_transf_3"/>
    <property type="match status" value="1"/>
</dbReference>
<reference evidence="1" key="1">
    <citation type="journal article" date="2023" name="Comput. Struct. Biotechnol. J.">
        <title>Discovery of a novel marine Bacteroidetes with a rich repertoire of carbohydrate-active enzymes.</title>
        <authorList>
            <person name="Chen B."/>
            <person name="Liu G."/>
            <person name="Chen Q."/>
            <person name="Wang H."/>
            <person name="Liu L."/>
            <person name="Tang K."/>
        </authorList>
    </citation>
    <scope>NUCLEOTIDE SEQUENCE</scope>
    <source>
        <strain evidence="1">TK19036</strain>
    </source>
</reference>
<protein>
    <submittedName>
        <fullName evidence="1">NTP transferase domain-containing protein</fullName>
    </submittedName>
</protein>
<name>A0AA49GM72_9BACT</name>
<sequence length="232" mass="26480">MRTGCIILARYNSSRLPGKALMLLDKKPLLQHVYDALRTVFEPENLVVATSAEATDDAIADFCERNQISCYRGDLTNVSERFISAAETYHFDYAMRINGDNLFVALDVVKKMIDEAQPTIDFYSNVPERTFPYGMSAELVKTQFYRGLMNEINASPQHKEHVTLYLYDHPEIGKRKYFYNQDVPEASGLHLSVDTPADADFAIQMLQHLASPLYTNSLTDIVKTYHQLKTHE</sequence>